<keyword evidence="2" id="KW-0812">Transmembrane</keyword>
<keyword evidence="2" id="KW-1133">Transmembrane helix</keyword>
<evidence type="ECO:0000313" key="4">
    <source>
        <dbReference type="EMBL" id="CAD8356956.1"/>
    </source>
</evidence>
<feature type="compositionally biased region" description="Basic and acidic residues" evidence="1">
    <location>
        <begin position="141"/>
        <end position="153"/>
    </location>
</feature>
<dbReference type="AlphaFoldDB" id="A0A7S0A9C9"/>
<gene>
    <name evidence="4" type="ORF">PBAH0796_LOCUS12323</name>
</gene>
<keyword evidence="3" id="KW-0732">Signal</keyword>
<name>A0A7S0A9C9_9DINO</name>
<feature type="transmembrane region" description="Helical" evidence="2">
    <location>
        <begin position="50"/>
        <end position="71"/>
    </location>
</feature>
<sequence length="229" mass="24802">MEALLDLVIALACFLSPAACMLLRTRVPSIHVAPDVYVMLTPAEWRQLTFLGWALCVVSLGCGMAHLVSAASGSRRALLLGKGLLACLGLALAVGVSLLGVPLSRWCGGIEVHRRGFSTLTLQRLQQGQGLPDAFKGLPGRTKDMDEVKRSDSNETVIGWRPEAFEPGSRRHSHESVGRRLSHESTISECDCSDCDGHMSTLSTNVHVDGRPVWELFTPVEEAESAKNQ</sequence>
<feature type="chain" id="PRO_5031376783" evidence="3">
    <location>
        <begin position="21"/>
        <end position="229"/>
    </location>
</feature>
<dbReference type="EMBL" id="HBEG01020381">
    <property type="protein sequence ID" value="CAD8356956.1"/>
    <property type="molecule type" value="Transcribed_RNA"/>
</dbReference>
<protein>
    <submittedName>
        <fullName evidence="4">Uncharacterized protein</fullName>
    </submittedName>
</protein>
<keyword evidence="2" id="KW-0472">Membrane</keyword>
<evidence type="ECO:0000256" key="1">
    <source>
        <dbReference type="SAM" id="MobiDB-lite"/>
    </source>
</evidence>
<evidence type="ECO:0000256" key="3">
    <source>
        <dbReference type="SAM" id="SignalP"/>
    </source>
</evidence>
<feature type="transmembrane region" description="Helical" evidence="2">
    <location>
        <begin position="83"/>
        <end position="103"/>
    </location>
</feature>
<evidence type="ECO:0000256" key="2">
    <source>
        <dbReference type="SAM" id="Phobius"/>
    </source>
</evidence>
<proteinExistence type="predicted"/>
<organism evidence="4">
    <name type="scientific">Pyrodinium bahamense</name>
    <dbReference type="NCBI Taxonomy" id="73915"/>
    <lineage>
        <taxon>Eukaryota</taxon>
        <taxon>Sar</taxon>
        <taxon>Alveolata</taxon>
        <taxon>Dinophyceae</taxon>
        <taxon>Gonyaulacales</taxon>
        <taxon>Pyrocystaceae</taxon>
        <taxon>Pyrodinium</taxon>
    </lineage>
</organism>
<reference evidence="4" key="1">
    <citation type="submission" date="2021-01" db="EMBL/GenBank/DDBJ databases">
        <authorList>
            <person name="Corre E."/>
            <person name="Pelletier E."/>
            <person name="Niang G."/>
            <person name="Scheremetjew M."/>
            <person name="Finn R."/>
            <person name="Kale V."/>
            <person name="Holt S."/>
            <person name="Cochrane G."/>
            <person name="Meng A."/>
            <person name="Brown T."/>
            <person name="Cohen L."/>
        </authorList>
    </citation>
    <scope>NUCLEOTIDE SEQUENCE</scope>
    <source>
        <strain evidence="4">Pbaha01</strain>
    </source>
</reference>
<feature type="signal peptide" evidence="3">
    <location>
        <begin position="1"/>
        <end position="20"/>
    </location>
</feature>
<feature type="region of interest" description="Disordered" evidence="1">
    <location>
        <begin position="133"/>
        <end position="153"/>
    </location>
</feature>
<accession>A0A7S0A9C9</accession>